<dbReference type="eggNOG" id="ENOG502SUMW">
    <property type="taxonomic scope" value="Eukaryota"/>
</dbReference>
<accession>A0A1X7T5X9</accession>
<reference evidence="1" key="1">
    <citation type="submission" date="2017-05" db="UniProtKB">
        <authorList>
            <consortium name="EnsemblMetazoa"/>
        </authorList>
    </citation>
    <scope>IDENTIFICATION</scope>
</reference>
<proteinExistence type="predicted"/>
<dbReference type="OMA" id="CEENEDW"/>
<evidence type="ECO:0008006" key="2">
    <source>
        <dbReference type="Google" id="ProtNLM"/>
    </source>
</evidence>
<dbReference type="EnsemblMetazoa" id="Aqu2.1.09785_001">
    <property type="protein sequence ID" value="Aqu2.1.09785_001"/>
    <property type="gene ID" value="Aqu2.1.09785"/>
</dbReference>
<organism evidence="1">
    <name type="scientific">Amphimedon queenslandica</name>
    <name type="common">Sponge</name>
    <dbReference type="NCBI Taxonomy" id="400682"/>
    <lineage>
        <taxon>Eukaryota</taxon>
        <taxon>Metazoa</taxon>
        <taxon>Porifera</taxon>
        <taxon>Demospongiae</taxon>
        <taxon>Heteroscleromorpha</taxon>
        <taxon>Haplosclerida</taxon>
        <taxon>Niphatidae</taxon>
        <taxon>Amphimedon</taxon>
    </lineage>
</organism>
<sequence length="197" mass="21862">MPKHGKIDCFDPTETNWTSYVEKLEYFTTIPADKQKSSFLAVCGSTTFELAKSLVQPDTLADTSFTDILGALKNHYAPEPSPIIQRFKFNSRQHIPGESIATYIAALRVIGEHCEFGPTLNDMIRDRLVCGVNDRAIQRRLLQQSKLDYKTAYDIAIAMESASKNALDLFAGGAITTQVKNLRSVRDPNGLQISTSS</sequence>
<dbReference type="AlphaFoldDB" id="A0A1X7T5X9"/>
<dbReference type="InParanoid" id="A0A1X7T5X9"/>
<dbReference type="PANTHER" id="PTHR33198">
    <property type="entry name" value="ANK_REP_REGION DOMAIN-CONTAINING PROTEIN-RELATED"/>
    <property type="match status" value="1"/>
</dbReference>
<name>A0A1X7T5X9_AMPQE</name>
<protein>
    <recommendedName>
        <fullName evidence="2">Retrotransposon gag domain-containing protein</fullName>
    </recommendedName>
</protein>
<evidence type="ECO:0000313" key="1">
    <source>
        <dbReference type="EnsemblMetazoa" id="Aqu2.1.09785_001"/>
    </source>
</evidence>
<dbReference type="PANTHER" id="PTHR33198:SF19">
    <property type="entry name" value="CCHC-TYPE DOMAIN-CONTAINING PROTEIN"/>
    <property type="match status" value="1"/>
</dbReference>
<dbReference type="OrthoDB" id="775972at2759"/>